<keyword evidence="2" id="KW-0805">Transcription regulation</keyword>
<dbReference type="Gene3D" id="3.40.190.290">
    <property type="match status" value="1"/>
</dbReference>
<dbReference type="PANTHER" id="PTHR30537:SF3">
    <property type="entry name" value="TRANSCRIPTIONAL REGULATORY PROTEIN"/>
    <property type="match status" value="1"/>
</dbReference>
<dbReference type="InterPro" id="IPR036390">
    <property type="entry name" value="WH_DNA-bd_sf"/>
</dbReference>
<dbReference type="STRING" id="639004.SAMN04488239_10591"/>
<proteinExistence type="inferred from homology"/>
<dbReference type="Pfam" id="PF00126">
    <property type="entry name" value="HTH_1"/>
    <property type="match status" value="1"/>
</dbReference>
<comment type="similarity">
    <text evidence="1">Belongs to the LysR transcriptional regulatory family.</text>
</comment>
<dbReference type="GO" id="GO:0043565">
    <property type="term" value="F:sequence-specific DNA binding"/>
    <property type="evidence" value="ECO:0007669"/>
    <property type="project" value="TreeGrafter"/>
</dbReference>
<evidence type="ECO:0000256" key="4">
    <source>
        <dbReference type="ARBA" id="ARBA00023163"/>
    </source>
</evidence>
<dbReference type="EMBL" id="FMZV01000005">
    <property type="protein sequence ID" value="SDD08891.1"/>
    <property type="molecule type" value="Genomic_DNA"/>
</dbReference>
<dbReference type="Pfam" id="PF03466">
    <property type="entry name" value="LysR_substrate"/>
    <property type="match status" value="1"/>
</dbReference>
<evidence type="ECO:0000313" key="7">
    <source>
        <dbReference type="Proteomes" id="UP000199628"/>
    </source>
</evidence>
<protein>
    <submittedName>
        <fullName evidence="6">DNA-binding transcriptional regulator, LysR family</fullName>
    </submittedName>
</protein>
<feature type="domain" description="HTH lysR-type" evidence="5">
    <location>
        <begin position="1"/>
        <end position="58"/>
    </location>
</feature>
<dbReference type="SUPFAM" id="SSF53850">
    <property type="entry name" value="Periplasmic binding protein-like II"/>
    <property type="match status" value="1"/>
</dbReference>
<keyword evidence="7" id="KW-1185">Reference proteome</keyword>
<dbReference type="PANTHER" id="PTHR30537">
    <property type="entry name" value="HTH-TYPE TRANSCRIPTIONAL REGULATOR"/>
    <property type="match status" value="1"/>
</dbReference>
<keyword evidence="4" id="KW-0804">Transcription</keyword>
<evidence type="ECO:0000256" key="3">
    <source>
        <dbReference type="ARBA" id="ARBA00023125"/>
    </source>
</evidence>
<evidence type="ECO:0000256" key="2">
    <source>
        <dbReference type="ARBA" id="ARBA00023015"/>
    </source>
</evidence>
<name>A0A1G6RWV1_9RHOB</name>
<accession>A0A1G6RWV1</accession>
<sequence length="308" mass="34418">MNWSDIRVFLAVYREGSTLAASRVLGVSQPTVARQIETLEHQLGLTLFERDTRGFRPTLVARDLLPQAEMLEASARNLEEAATKARKSNARPIRITAPNRNFSPIFTKILSDFRDGHPEIRFELISTYDILDLAAGEADIAIRITPQITNERLICSKLTDVKSALYASRDYAARHGVPTGPDDFAGHTFVIYDPMPGAMRLNSWLMERISPEQIVARCGEPESVTASIEAGLGIGPVAILYATDYPTLVRCFDPVPDTDSTSWLVIGPDAYRRPEVRAFVAFFAPRFRTAYVAQREQAMIAQAYRPER</sequence>
<evidence type="ECO:0000313" key="6">
    <source>
        <dbReference type="EMBL" id="SDD08891.1"/>
    </source>
</evidence>
<organism evidence="6 7">
    <name type="scientific">Ruegeria marina</name>
    <dbReference type="NCBI Taxonomy" id="639004"/>
    <lineage>
        <taxon>Bacteria</taxon>
        <taxon>Pseudomonadati</taxon>
        <taxon>Pseudomonadota</taxon>
        <taxon>Alphaproteobacteria</taxon>
        <taxon>Rhodobacterales</taxon>
        <taxon>Roseobacteraceae</taxon>
        <taxon>Ruegeria</taxon>
    </lineage>
</organism>
<dbReference type="PRINTS" id="PR00039">
    <property type="entry name" value="HTHLYSR"/>
</dbReference>
<dbReference type="Proteomes" id="UP000199628">
    <property type="component" value="Unassembled WGS sequence"/>
</dbReference>
<dbReference type="Gene3D" id="1.10.10.10">
    <property type="entry name" value="Winged helix-like DNA-binding domain superfamily/Winged helix DNA-binding domain"/>
    <property type="match status" value="1"/>
</dbReference>
<gene>
    <name evidence="6" type="ORF">SAMN04488239_10591</name>
</gene>
<evidence type="ECO:0000256" key="1">
    <source>
        <dbReference type="ARBA" id="ARBA00009437"/>
    </source>
</evidence>
<keyword evidence="3 6" id="KW-0238">DNA-binding</keyword>
<dbReference type="PROSITE" id="PS50931">
    <property type="entry name" value="HTH_LYSR"/>
    <property type="match status" value="1"/>
</dbReference>
<dbReference type="GO" id="GO:0003700">
    <property type="term" value="F:DNA-binding transcription factor activity"/>
    <property type="evidence" value="ECO:0007669"/>
    <property type="project" value="InterPro"/>
</dbReference>
<dbReference type="AlphaFoldDB" id="A0A1G6RWV1"/>
<dbReference type="SUPFAM" id="SSF46785">
    <property type="entry name" value="Winged helix' DNA-binding domain"/>
    <property type="match status" value="1"/>
</dbReference>
<evidence type="ECO:0000259" key="5">
    <source>
        <dbReference type="PROSITE" id="PS50931"/>
    </source>
</evidence>
<reference evidence="7" key="1">
    <citation type="submission" date="2016-10" db="EMBL/GenBank/DDBJ databases">
        <authorList>
            <person name="Varghese N."/>
            <person name="Submissions S."/>
        </authorList>
    </citation>
    <scope>NUCLEOTIDE SEQUENCE [LARGE SCALE GENOMIC DNA]</scope>
    <source>
        <strain evidence="7">CGMCC 1.9108</strain>
    </source>
</reference>
<dbReference type="GO" id="GO:0006351">
    <property type="term" value="P:DNA-templated transcription"/>
    <property type="evidence" value="ECO:0007669"/>
    <property type="project" value="TreeGrafter"/>
</dbReference>
<dbReference type="InterPro" id="IPR000847">
    <property type="entry name" value="LysR_HTH_N"/>
</dbReference>
<dbReference type="InterPro" id="IPR005119">
    <property type="entry name" value="LysR_subst-bd"/>
</dbReference>
<dbReference type="InterPro" id="IPR058163">
    <property type="entry name" value="LysR-type_TF_proteobact-type"/>
</dbReference>
<dbReference type="InterPro" id="IPR036388">
    <property type="entry name" value="WH-like_DNA-bd_sf"/>
</dbReference>